<dbReference type="InterPro" id="IPR013708">
    <property type="entry name" value="Shikimate_DH-bd_N"/>
</dbReference>
<dbReference type="InterPro" id="IPR022893">
    <property type="entry name" value="Shikimate_DH_fam"/>
</dbReference>
<sequence>MNQNINGNTKVLGLIGNPIEHTISPSIHNLLATKLNMNYVYVPFKVDEGMLDKAIEGARALDIQGLNVTVPYKEQVMDNLIEVTPLAKQIGAVNTLKYTESGYVGYNTDAEGLNVSLINNSIQLENSKIVIIGAGGAAKAVGMLCAREKCKKITIINRTVIKGEILANNIRQYYDVETEALGLDEIHKISPFDIAIQTTPIGMSPNVHDNPVKNDDFYKKFRIAVDLIYNPSKTKFLEEAERNGMKILNGFQMLFYQGVKAYEIWNDISIPEEILKEVMTDLINQYG</sequence>
<name>A0A8J8MDN6_9FIRM</name>
<comment type="similarity">
    <text evidence="8">Belongs to the shikimate dehydrogenase family.</text>
</comment>
<dbReference type="InterPro" id="IPR006151">
    <property type="entry name" value="Shikm_DH/Glu-tRNA_Rdtase"/>
</dbReference>
<proteinExistence type="inferred from homology"/>
<evidence type="ECO:0000256" key="5">
    <source>
        <dbReference type="ARBA" id="ARBA00023002"/>
    </source>
</evidence>
<dbReference type="Pfam" id="PF01488">
    <property type="entry name" value="Shikimate_DH"/>
    <property type="match status" value="1"/>
</dbReference>
<gene>
    <name evidence="8 11" type="primary">aroE</name>
    <name evidence="11" type="ORF">HYG85_19775</name>
</gene>
<dbReference type="GO" id="GO:0009073">
    <property type="term" value="P:aromatic amino acid family biosynthetic process"/>
    <property type="evidence" value="ECO:0007669"/>
    <property type="project" value="UniProtKB-KW"/>
</dbReference>
<reference evidence="11 12" key="1">
    <citation type="submission" date="2020-07" db="EMBL/GenBank/DDBJ databases">
        <title>Vallitalea guaymasensis genome.</title>
        <authorList>
            <person name="Postec A."/>
        </authorList>
    </citation>
    <scope>NUCLEOTIDE SEQUENCE [LARGE SCALE GENOMIC DNA]</scope>
    <source>
        <strain evidence="11 12">Ra1766G1</strain>
    </source>
</reference>
<evidence type="ECO:0000256" key="6">
    <source>
        <dbReference type="ARBA" id="ARBA00023141"/>
    </source>
</evidence>
<keyword evidence="4 8" id="KW-0521">NADP</keyword>
<evidence type="ECO:0000256" key="4">
    <source>
        <dbReference type="ARBA" id="ARBA00022857"/>
    </source>
</evidence>
<dbReference type="KEGG" id="vgu:HYG85_19775"/>
<feature type="active site" description="Proton acceptor" evidence="8">
    <location>
        <position position="73"/>
    </location>
</feature>
<dbReference type="InterPro" id="IPR046346">
    <property type="entry name" value="Aminoacid_DH-like_N_sf"/>
</dbReference>
<dbReference type="PANTHER" id="PTHR21089:SF1">
    <property type="entry name" value="BIFUNCTIONAL 3-DEHYDROQUINATE DEHYDRATASE_SHIKIMATE DEHYDROGENASE, CHLOROPLASTIC"/>
    <property type="match status" value="1"/>
</dbReference>
<feature type="binding site" evidence="8">
    <location>
        <position position="229"/>
    </location>
    <ligand>
        <name>shikimate</name>
        <dbReference type="ChEBI" id="CHEBI:36208"/>
    </ligand>
</feature>
<dbReference type="HAMAP" id="MF_00222">
    <property type="entry name" value="Shikimate_DH_AroE"/>
    <property type="match status" value="1"/>
</dbReference>
<dbReference type="EC" id="1.1.1.25" evidence="2 8"/>
<comment type="pathway">
    <text evidence="1 8">Metabolic intermediate biosynthesis; chorismate biosynthesis; chorismate from D-erythrose 4-phosphate and phosphoenolpyruvate: step 4/7.</text>
</comment>
<feature type="binding site" evidence="8">
    <location>
        <position position="94"/>
    </location>
    <ligand>
        <name>shikimate</name>
        <dbReference type="ChEBI" id="CHEBI:36208"/>
    </ligand>
</feature>
<dbReference type="Gene3D" id="3.40.50.720">
    <property type="entry name" value="NAD(P)-binding Rossmann-like Domain"/>
    <property type="match status" value="1"/>
</dbReference>
<protein>
    <recommendedName>
        <fullName evidence="2 8">Shikimate dehydrogenase (NADP(+))</fullName>
        <shortName evidence="8">SDH</shortName>
        <ecNumber evidence="2 8">1.1.1.25</ecNumber>
    </recommendedName>
</protein>
<dbReference type="GO" id="GO:0009423">
    <property type="term" value="P:chorismate biosynthetic process"/>
    <property type="evidence" value="ECO:0007669"/>
    <property type="project" value="UniProtKB-UniRule"/>
</dbReference>
<evidence type="ECO:0000259" key="9">
    <source>
        <dbReference type="Pfam" id="PF01488"/>
    </source>
</evidence>
<dbReference type="GO" id="GO:0019632">
    <property type="term" value="P:shikimate metabolic process"/>
    <property type="evidence" value="ECO:0007669"/>
    <property type="project" value="InterPro"/>
</dbReference>
<dbReference type="GO" id="GO:0050661">
    <property type="term" value="F:NADP binding"/>
    <property type="evidence" value="ECO:0007669"/>
    <property type="project" value="InterPro"/>
</dbReference>
<comment type="caution">
    <text evidence="8">Lacks conserved residue(s) required for the propagation of feature annotation.</text>
</comment>
<dbReference type="AlphaFoldDB" id="A0A8J8MDN6"/>
<evidence type="ECO:0000313" key="11">
    <source>
        <dbReference type="EMBL" id="QUH31037.1"/>
    </source>
</evidence>
<feature type="binding site" evidence="8">
    <location>
        <position position="69"/>
    </location>
    <ligand>
        <name>shikimate</name>
        <dbReference type="ChEBI" id="CHEBI:36208"/>
    </ligand>
</feature>
<dbReference type="PANTHER" id="PTHR21089">
    <property type="entry name" value="SHIKIMATE DEHYDROGENASE"/>
    <property type="match status" value="1"/>
</dbReference>
<dbReference type="NCBIfam" id="TIGR00507">
    <property type="entry name" value="aroE"/>
    <property type="match status" value="1"/>
</dbReference>
<dbReference type="Pfam" id="PF08501">
    <property type="entry name" value="Shikimate_dh_N"/>
    <property type="match status" value="1"/>
</dbReference>
<organism evidence="11 12">
    <name type="scientific">Vallitalea guaymasensis</name>
    <dbReference type="NCBI Taxonomy" id="1185412"/>
    <lineage>
        <taxon>Bacteria</taxon>
        <taxon>Bacillati</taxon>
        <taxon>Bacillota</taxon>
        <taxon>Clostridia</taxon>
        <taxon>Lachnospirales</taxon>
        <taxon>Vallitaleaceae</taxon>
        <taxon>Vallitalea</taxon>
    </lineage>
</organism>
<evidence type="ECO:0000256" key="1">
    <source>
        <dbReference type="ARBA" id="ARBA00004871"/>
    </source>
</evidence>
<keyword evidence="5 8" id="KW-0560">Oxidoreductase</keyword>
<feature type="binding site" evidence="8">
    <location>
        <begin position="133"/>
        <end position="137"/>
    </location>
    <ligand>
        <name>NADP(+)</name>
        <dbReference type="ChEBI" id="CHEBI:58349"/>
    </ligand>
</feature>
<feature type="binding site" evidence="8">
    <location>
        <begin position="157"/>
        <end position="162"/>
    </location>
    <ligand>
        <name>NADP(+)</name>
        <dbReference type="ChEBI" id="CHEBI:58349"/>
    </ligand>
</feature>
<feature type="binding site" evidence="8">
    <location>
        <begin position="22"/>
        <end position="24"/>
    </location>
    <ligand>
        <name>shikimate</name>
        <dbReference type="ChEBI" id="CHEBI:36208"/>
    </ligand>
</feature>
<keyword evidence="3 8" id="KW-0028">Amino-acid biosynthesis</keyword>
<dbReference type="InterPro" id="IPR036291">
    <property type="entry name" value="NAD(P)-bd_dom_sf"/>
</dbReference>
<dbReference type="GO" id="GO:0008652">
    <property type="term" value="P:amino acid biosynthetic process"/>
    <property type="evidence" value="ECO:0007669"/>
    <property type="project" value="UniProtKB-KW"/>
</dbReference>
<dbReference type="EMBL" id="CP058561">
    <property type="protein sequence ID" value="QUH31037.1"/>
    <property type="molecule type" value="Genomic_DNA"/>
</dbReference>
<evidence type="ECO:0000256" key="3">
    <source>
        <dbReference type="ARBA" id="ARBA00022605"/>
    </source>
</evidence>
<evidence type="ECO:0000256" key="2">
    <source>
        <dbReference type="ARBA" id="ARBA00012962"/>
    </source>
</evidence>
<evidence type="ECO:0000259" key="10">
    <source>
        <dbReference type="Pfam" id="PF08501"/>
    </source>
</evidence>
<feature type="domain" description="Quinate/shikimate 5-dehydrogenase/glutamyl-tRNA reductase" evidence="9">
    <location>
        <begin position="123"/>
        <end position="199"/>
    </location>
</feature>
<feature type="binding site" evidence="8">
    <location>
        <position position="257"/>
    </location>
    <ligand>
        <name>shikimate</name>
        <dbReference type="ChEBI" id="CHEBI:36208"/>
    </ligand>
</feature>
<feature type="binding site" evidence="8">
    <location>
        <position position="227"/>
    </location>
    <ligand>
        <name>NADP(+)</name>
        <dbReference type="ChEBI" id="CHEBI:58349"/>
    </ligand>
</feature>
<dbReference type="SUPFAM" id="SSF53223">
    <property type="entry name" value="Aminoacid dehydrogenase-like, N-terminal domain"/>
    <property type="match status" value="1"/>
</dbReference>
<dbReference type="UniPathway" id="UPA00053">
    <property type="reaction ID" value="UER00087"/>
</dbReference>
<comment type="catalytic activity">
    <reaction evidence="7 8">
        <text>shikimate + NADP(+) = 3-dehydroshikimate + NADPH + H(+)</text>
        <dbReference type="Rhea" id="RHEA:17737"/>
        <dbReference type="ChEBI" id="CHEBI:15378"/>
        <dbReference type="ChEBI" id="CHEBI:16630"/>
        <dbReference type="ChEBI" id="CHEBI:36208"/>
        <dbReference type="ChEBI" id="CHEBI:57783"/>
        <dbReference type="ChEBI" id="CHEBI:58349"/>
        <dbReference type="EC" id="1.1.1.25"/>
    </reaction>
</comment>
<keyword evidence="6 8" id="KW-0057">Aromatic amino acid biosynthesis</keyword>
<dbReference type="GO" id="GO:0004764">
    <property type="term" value="F:shikimate 3-dehydrogenase (NADP+) activity"/>
    <property type="evidence" value="ECO:0007669"/>
    <property type="project" value="UniProtKB-UniRule"/>
</dbReference>
<comment type="subunit">
    <text evidence="8">Homodimer.</text>
</comment>
<evidence type="ECO:0000256" key="8">
    <source>
        <dbReference type="HAMAP-Rule" id="MF_00222"/>
    </source>
</evidence>
<evidence type="ECO:0000256" key="7">
    <source>
        <dbReference type="ARBA" id="ARBA00049442"/>
    </source>
</evidence>
<dbReference type="SUPFAM" id="SSF51735">
    <property type="entry name" value="NAD(P)-binding Rossmann-fold domains"/>
    <property type="match status" value="1"/>
</dbReference>
<dbReference type="RefSeq" id="WP_212691126.1">
    <property type="nucleotide sequence ID" value="NZ_CP058561.1"/>
</dbReference>
<feature type="domain" description="Shikimate dehydrogenase substrate binding N-terminal" evidence="10">
    <location>
        <begin position="14"/>
        <end position="96"/>
    </location>
</feature>
<feature type="binding site" evidence="8">
    <location>
        <position position="250"/>
    </location>
    <ligand>
        <name>NADP(+)</name>
        <dbReference type="ChEBI" id="CHEBI:58349"/>
    </ligand>
</feature>
<dbReference type="CDD" id="cd01065">
    <property type="entry name" value="NAD_bind_Shikimate_DH"/>
    <property type="match status" value="1"/>
</dbReference>
<feature type="binding site" evidence="8">
    <location>
        <position position="109"/>
    </location>
    <ligand>
        <name>shikimate</name>
        <dbReference type="ChEBI" id="CHEBI:36208"/>
    </ligand>
</feature>
<keyword evidence="12" id="KW-1185">Reference proteome</keyword>
<evidence type="ECO:0000313" key="12">
    <source>
        <dbReference type="Proteomes" id="UP000677305"/>
    </source>
</evidence>
<dbReference type="InterPro" id="IPR011342">
    <property type="entry name" value="Shikimate_DH"/>
</dbReference>
<comment type="function">
    <text evidence="8">Involved in the biosynthesis of the chorismate, which leads to the biosynthesis of aromatic amino acids. Catalyzes the reversible NADPH linked reduction of 3-dehydroshikimate (DHSA) to yield shikimate (SA).</text>
</comment>
<dbReference type="Proteomes" id="UP000677305">
    <property type="component" value="Chromosome"/>
</dbReference>
<dbReference type="Gene3D" id="3.40.50.10860">
    <property type="entry name" value="Leucine Dehydrogenase, chain A, domain 1"/>
    <property type="match status" value="1"/>
</dbReference>
<accession>A0A8J8MDN6</accession>